<accession>A0A061QKJ1</accession>
<reference evidence="1" key="1">
    <citation type="submission" date="2014-05" db="EMBL/GenBank/DDBJ databases">
        <title>The transcriptome of the halophilic microalga Tetraselmis sp. GSL018 isolated from the Great Salt Lake, Utah.</title>
        <authorList>
            <person name="Jinkerson R.E."/>
            <person name="D'Adamo S."/>
            <person name="Posewitz M.C."/>
        </authorList>
    </citation>
    <scope>NUCLEOTIDE SEQUENCE</scope>
    <source>
        <strain evidence="1">GSL018</strain>
    </source>
</reference>
<dbReference type="AlphaFoldDB" id="A0A061QKJ1"/>
<dbReference type="EMBL" id="GBEZ01026040">
    <property type="protein sequence ID" value="JAC61117.1"/>
    <property type="molecule type" value="Transcribed_RNA"/>
</dbReference>
<protein>
    <submittedName>
        <fullName evidence="1">Uncharacterized protein</fullName>
    </submittedName>
</protein>
<evidence type="ECO:0000313" key="1">
    <source>
        <dbReference type="EMBL" id="JAC61117.1"/>
    </source>
</evidence>
<organism evidence="1">
    <name type="scientific">Tetraselmis sp. GSL018</name>
    <dbReference type="NCBI Taxonomy" id="582737"/>
    <lineage>
        <taxon>Eukaryota</taxon>
        <taxon>Viridiplantae</taxon>
        <taxon>Chlorophyta</taxon>
        <taxon>core chlorophytes</taxon>
        <taxon>Chlorodendrophyceae</taxon>
        <taxon>Chlorodendrales</taxon>
        <taxon>Chlorodendraceae</taxon>
        <taxon>Tetraselmis</taxon>
    </lineage>
</organism>
<gene>
    <name evidence="1" type="ORF">TSPGSL018_27119</name>
</gene>
<name>A0A061QKJ1_9CHLO</name>
<proteinExistence type="predicted"/>
<feature type="non-terminal residue" evidence="1">
    <location>
        <position position="1"/>
    </location>
</feature>
<sequence length="70" mass="8127">PRHFAEFELELFTLNSRQTLPASLRRTALINLLRFAYFRERRGNIVGTSSQPLLLPSCTSVFVIFFKELP</sequence>